<feature type="transmembrane region" description="Helical" evidence="1">
    <location>
        <begin position="291"/>
        <end position="308"/>
    </location>
</feature>
<reference evidence="2 3" key="1">
    <citation type="journal article" date="2011" name="Stand. Genomic Sci.">
        <title>Complete genome sequence of the gliding, heparinolytic Pedobacter saltans type strain (113).</title>
        <authorList>
            <person name="Liolios K."/>
            <person name="Sikorski J."/>
            <person name="Lu M."/>
            <person name="Nolan M."/>
            <person name="Lapidus A."/>
            <person name="Lucas S."/>
            <person name="Hammon N."/>
            <person name="Deshpande S."/>
            <person name="Cheng J.F."/>
            <person name="Tapia R."/>
            <person name="Han C."/>
            <person name="Goodwin L."/>
            <person name="Pitluck S."/>
            <person name="Huntemann M."/>
            <person name="Ivanova N."/>
            <person name="Pagani I."/>
            <person name="Mavromatis K."/>
            <person name="Ovchinikova G."/>
            <person name="Pati A."/>
            <person name="Chen A."/>
            <person name="Palaniappan K."/>
            <person name="Land M."/>
            <person name="Hauser L."/>
            <person name="Brambilla E.M."/>
            <person name="Kotsyurbenko O."/>
            <person name="Rohde M."/>
            <person name="Tindall B.J."/>
            <person name="Abt B."/>
            <person name="Goker M."/>
            <person name="Detter J.C."/>
            <person name="Woyke T."/>
            <person name="Bristow J."/>
            <person name="Eisen J.A."/>
            <person name="Markowitz V."/>
            <person name="Hugenholtz P."/>
            <person name="Klenk H.P."/>
            <person name="Kyrpides N.C."/>
        </authorList>
    </citation>
    <scope>NUCLEOTIDE SEQUENCE [LARGE SCALE GENOMIC DNA]</scope>
    <source>
        <strain evidence="3">ATCC 51119 / DSM 12145 / JCM 21818 / LMG 10337 / NBRC 100064 / NCIMB 13643</strain>
    </source>
</reference>
<dbReference type="STRING" id="762903.Pedsa_3115"/>
<proteinExistence type="predicted"/>
<protein>
    <recommendedName>
        <fullName evidence="4">DUF4153 domain-containing protein</fullName>
    </recommendedName>
</protein>
<evidence type="ECO:0000256" key="1">
    <source>
        <dbReference type="SAM" id="Phobius"/>
    </source>
</evidence>
<gene>
    <name evidence="2" type="ordered locus">Pedsa_3115</name>
</gene>
<dbReference type="EMBL" id="CP002545">
    <property type="protein sequence ID" value="ADY53654.1"/>
    <property type="molecule type" value="Genomic_DNA"/>
</dbReference>
<feature type="transmembrane region" description="Helical" evidence="1">
    <location>
        <begin position="108"/>
        <end position="127"/>
    </location>
</feature>
<feature type="transmembrane region" description="Helical" evidence="1">
    <location>
        <begin position="252"/>
        <end position="271"/>
    </location>
</feature>
<feature type="transmembrane region" description="Helical" evidence="1">
    <location>
        <begin position="221"/>
        <end position="240"/>
    </location>
</feature>
<dbReference type="OrthoDB" id="9809196at2"/>
<evidence type="ECO:0008006" key="4">
    <source>
        <dbReference type="Google" id="ProtNLM"/>
    </source>
</evidence>
<dbReference type="InterPro" id="IPR025291">
    <property type="entry name" value="DUF4153"/>
</dbReference>
<sequence length="614" mass="69614">MKFPSIYQLWLALVKVGNRFTFPLLYALLATICGLLITAEYKDLQSTSLLTKGVYLGNLGLTLSLAFALFSESRGVSASRKIAGNIFIVFLLATIGFLTNPFRREADILVLVILAFAFHLLVAVSAFSSSKENNGFWQINKNFFLRFATAALYSAVLFAGLSIALFSIQTLFSINWEGQIYFRLWIIIVGLFNTLFFLSGITSPIQQLNADTSYPKGLKIFTQYVLIPLASIYLLILLAYEIKIALAWELPNGSVSVLILGYAVFGILSLLLVHPLRNDDDSKWVKLFSKWFYFLMVPLLVLLILAVYKRVDNYGITESRYILIGLAIWLSFITGYFIIKGQEQIRIIPISLMFIALITTFGPWGISYVSKTSQQNRLGEILKEKSLPKRNNEIRNLVTYLNNKHGISSLQQFVTPDLKAIDEEFQAKADTASKFDNSYLLKWQARDTVLSMMKISKAYEPEDLGINSDVVKYFYNLEEDIIDVAGADKIIAFNSNMSHQDKKTRSFNIGKDNFVLSVDTANKIHLKSNTNVTLVFDTRTLLSNLLKVNSYKVRNDNNENSYDVPANVMTIKKETDLYRFVCRLEQINGGPESGDRKHLQKALYYSGYLIIYKK</sequence>
<dbReference type="HOGENOM" id="CLU_030795_0_0_10"/>
<feature type="transmembrane region" description="Helical" evidence="1">
    <location>
        <begin position="345"/>
        <end position="369"/>
    </location>
</feature>
<accession>F0SAN3</accession>
<keyword evidence="1" id="KW-1133">Transmembrane helix</keyword>
<keyword evidence="3" id="KW-1185">Reference proteome</keyword>
<feature type="transmembrane region" description="Helical" evidence="1">
    <location>
        <begin position="320"/>
        <end position="339"/>
    </location>
</feature>
<evidence type="ECO:0000313" key="2">
    <source>
        <dbReference type="EMBL" id="ADY53654.1"/>
    </source>
</evidence>
<organism evidence="2 3">
    <name type="scientific">Pseudopedobacter saltans (strain ATCC 51119 / DSM 12145 / JCM 21818 / CCUG 39354 / LMG 10337 / NBRC 100064 / NCIMB 13643)</name>
    <name type="common">Pedobacter saltans</name>
    <dbReference type="NCBI Taxonomy" id="762903"/>
    <lineage>
        <taxon>Bacteria</taxon>
        <taxon>Pseudomonadati</taxon>
        <taxon>Bacteroidota</taxon>
        <taxon>Sphingobacteriia</taxon>
        <taxon>Sphingobacteriales</taxon>
        <taxon>Sphingobacteriaceae</taxon>
        <taxon>Pseudopedobacter</taxon>
    </lineage>
</organism>
<feature type="transmembrane region" description="Helical" evidence="1">
    <location>
        <begin position="53"/>
        <end position="70"/>
    </location>
</feature>
<dbReference type="AlphaFoldDB" id="F0SAN3"/>
<dbReference type="Pfam" id="PF13687">
    <property type="entry name" value="DUF4153"/>
    <property type="match status" value="1"/>
</dbReference>
<evidence type="ECO:0000313" key="3">
    <source>
        <dbReference type="Proteomes" id="UP000000310"/>
    </source>
</evidence>
<keyword evidence="1" id="KW-0812">Transmembrane</keyword>
<dbReference type="RefSeq" id="WP_013634139.1">
    <property type="nucleotide sequence ID" value="NC_015177.1"/>
</dbReference>
<feature type="transmembrane region" description="Helical" evidence="1">
    <location>
        <begin position="82"/>
        <end position="101"/>
    </location>
</feature>
<name>F0SAN3_PSESL</name>
<feature type="transmembrane region" description="Helical" evidence="1">
    <location>
        <begin position="180"/>
        <end position="201"/>
    </location>
</feature>
<keyword evidence="1" id="KW-0472">Membrane</keyword>
<dbReference type="Proteomes" id="UP000000310">
    <property type="component" value="Chromosome"/>
</dbReference>
<dbReference type="eggNOG" id="COG1835">
    <property type="taxonomic scope" value="Bacteria"/>
</dbReference>
<reference evidence="3" key="2">
    <citation type="submission" date="2011-02" db="EMBL/GenBank/DDBJ databases">
        <title>The complete genome of Pedobacter saltans DSM 12145.</title>
        <authorList>
            <consortium name="US DOE Joint Genome Institute (JGI-PGF)"/>
            <person name="Lucas S."/>
            <person name="Copeland A."/>
            <person name="Lapidus A."/>
            <person name="Bruce D."/>
            <person name="Goodwin L."/>
            <person name="Pitluck S."/>
            <person name="Kyrpides N."/>
            <person name="Mavromatis K."/>
            <person name="Pagani I."/>
            <person name="Ivanova N."/>
            <person name="Ovchinnikova G."/>
            <person name="Lu M."/>
            <person name="Detter J.C."/>
            <person name="Han C."/>
            <person name="Land M."/>
            <person name="Hauser L."/>
            <person name="Markowitz V."/>
            <person name="Cheng J.-F."/>
            <person name="Hugenholtz P."/>
            <person name="Woyke T."/>
            <person name="Wu D."/>
            <person name="Tindall B."/>
            <person name="Pomrenke H.G."/>
            <person name="Brambilla E."/>
            <person name="Klenk H.-P."/>
            <person name="Eisen J.A."/>
        </authorList>
    </citation>
    <scope>NUCLEOTIDE SEQUENCE [LARGE SCALE GENOMIC DNA]</scope>
    <source>
        <strain evidence="3">ATCC 51119 / DSM 12145 / JCM 21818 / LMG 10337 / NBRC 100064 / NCIMB 13643</strain>
    </source>
</reference>
<feature type="transmembrane region" description="Helical" evidence="1">
    <location>
        <begin position="147"/>
        <end position="168"/>
    </location>
</feature>
<feature type="transmembrane region" description="Helical" evidence="1">
    <location>
        <begin position="20"/>
        <end position="41"/>
    </location>
</feature>
<dbReference type="KEGG" id="psn:Pedsa_3115"/>